<evidence type="ECO:0000313" key="4">
    <source>
        <dbReference type="Proteomes" id="UP000677054"/>
    </source>
</evidence>
<accession>A0A7R9A951</accession>
<dbReference type="EMBL" id="LR902004">
    <property type="protein sequence ID" value="CAD7249785.1"/>
    <property type="molecule type" value="Genomic_DNA"/>
</dbReference>
<protein>
    <recommendedName>
        <fullName evidence="1">alkaline phosphatase</fullName>
        <ecNumber evidence="1">3.1.3.1</ecNumber>
    </recommendedName>
</protein>
<name>A0A7R9A951_9CRUS</name>
<dbReference type="Gene3D" id="3.40.720.10">
    <property type="entry name" value="Alkaline Phosphatase, subunit A"/>
    <property type="match status" value="1"/>
</dbReference>
<gene>
    <name evidence="3" type="ORF">DSTB1V02_LOCUS9572</name>
</gene>
<proteinExistence type="predicted"/>
<dbReference type="PANTHER" id="PTHR11596:SF91">
    <property type="entry name" value="ALKALINE PHOSPHATASE-RELATED"/>
    <property type="match status" value="1"/>
</dbReference>
<evidence type="ECO:0000313" key="3">
    <source>
        <dbReference type="EMBL" id="CAD7249785.1"/>
    </source>
</evidence>
<evidence type="ECO:0000256" key="1">
    <source>
        <dbReference type="ARBA" id="ARBA00012647"/>
    </source>
</evidence>
<dbReference type="GO" id="GO:0004035">
    <property type="term" value="F:alkaline phosphatase activity"/>
    <property type="evidence" value="ECO:0007669"/>
    <property type="project" value="UniProtKB-EC"/>
</dbReference>
<dbReference type="Pfam" id="PF00245">
    <property type="entry name" value="Alk_phosphatase"/>
    <property type="match status" value="1"/>
</dbReference>
<dbReference type="EC" id="3.1.3.1" evidence="1"/>
<feature type="binding site" evidence="2">
    <location>
        <position position="64"/>
    </location>
    <ligand>
        <name>Zn(2+)</name>
        <dbReference type="ChEBI" id="CHEBI:29105"/>
        <label>2</label>
    </ligand>
</feature>
<dbReference type="GO" id="GO:0046872">
    <property type="term" value="F:metal ion binding"/>
    <property type="evidence" value="ECO:0007669"/>
    <property type="project" value="UniProtKB-KW"/>
</dbReference>
<dbReference type="SUPFAM" id="SSF53649">
    <property type="entry name" value="Alkaline phosphatase-like"/>
    <property type="match status" value="1"/>
</dbReference>
<sequence length="193" mass="21431">MNELETVLTFTGVDPSASDIDGMPYTSLLYGTGPGYGRENLTEKNTREPNYIQQSAVPRRWSTHTGEDVPVYAQGPMSHLFRGTLDQTYIPHAVAYAMCIGDGLGQPRCQHQGRVQATIHPKNAAAIHCFLAPTLLLAHLDKRESDDFELIPIITDNVMIIDKKELLHSGAFIGITKSKDTYWLPNSNIPDHQ</sequence>
<keyword evidence="4" id="KW-1185">Reference proteome</keyword>
<dbReference type="EMBL" id="CAJPEV010002487">
    <property type="protein sequence ID" value="CAG0897070.1"/>
    <property type="molecule type" value="Genomic_DNA"/>
</dbReference>
<dbReference type="PANTHER" id="PTHR11596">
    <property type="entry name" value="ALKALINE PHOSPHATASE"/>
    <property type="match status" value="1"/>
</dbReference>
<organism evidence="3">
    <name type="scientific">Darwinula stevensoni</name>
    <dbReference type="NCBI Taxonomy" id="69355"/>
    <lineage>
        <taxon>Eukaryota</taxon>
        <taxon>Metazoa</taxon>
        <taxon>Ecdysozoa</taxon>
        <taxon>Arthropoda</taxon>
        <taxon>Crustacea</taxon>
        <taxon>Oligostraca</taxon>
        <taxon>Ostracoda</taxon>
        <taxon>Podocopa</taxon>
        <taxon>Podocopida</taxon>
        <taxon>Darwinulocopina</taxon>
        <taxon>Darwinuloidea</taxon>
        <taxon>Darwinulidae</taxon>
        <taxon>Darwinula</taxon>
    </lineage>
</organism>
<dbReference type="OrthoDB" id="6373037at2759"/>
<dbReference type="AlphaFoldDB" id="A0A7R9A951"/>
<dbReference type="InterPro" id="IPR001952">
    <property type="entry name" value="Alkaline_phosphatase"/>
</dbReference>
<keyword evidence="2" id="KW-0479">Metal-binding</keyword>
<keyword evidence="2" id="KW-0862">Zinc</keyword>
<reference evidence="3" key="1">
    <citation type="submission" date="2020-11" db="EMBL/GenBank/DDBJ databases">
        <authorList>
            <person name="Tran Van P."/>
        </authorList>
    </citation>
    <scope>NUCLEOTIDE SEQUENCE</scope>
</reference>
<dbReference type="Proteomes" id="UP000677054">
    <property type="component" value="Unassembled WGS sequence"/>
</dbReference>
<evidence type="ECO:0000256" key="2">
    <source>
        <dbReference type="PIRSR" id="PIRSR601952-2"/>
    </source>
</evidence>
<dbReference type="InterPro" id="IPR017850">
    <property type="entry name" value="Alkaline_phosphatase_core_sf"/>
</dbReference>
<comment type="cofactor">
    <cofactor evidence="2">
        <name>Zn(2+)</name>
        <dbReference type="ChEBI" id="CHEBI:29105"/>
    </cofactor>
    <text evidence="2">Binds 2 Zn(2+) ions.</text>
</comment>